<name>A0AAD3DK89_9CHLO</name>
<organism evidence="2 3">
    <name type="scientific">Astrephomene gubernaculifera</name>
    <dbReference type="NCBI Taxonomy" id="47775"/>
    <lineage>
        <taxon>Eukaryota</taxon>
        <taxon>Viridiplantae</taxon>
        <taxon>Chlorophyta</taxon>
        <taxon>core chlorophytes</taxon>
        <taxon>Chlorophyceae</taxon>
        <taxon>CS clade</taxon>
        <taxon>Chlamydomonadales</taxon>
        <taxon>Astrephomenaceae</taxon>
        <taxon>Astrephomene</taxon>
    </lineage>
</organism>
<sequence>MPPRQLPKGRRIGASVATGPLYKVKQLADKVLLSGDATRLSLGEIDGATDEVIKWSCKADNSDGKTPGLWASLDSQELTRLHALYAFVLRRSSSSQYSDTERAAYAALRSKLSSELAKLVHDEGTHMPAGRVRAVMYTTLRAHVLRCLAALLAQAASPLAFSQPQQVRRSRRNLQAARDVLVESRQLLAFCHELLTSGEEGADDIVPQRMFISCLESELSASRLLEHWSRLLLLLSAAAGDRSDDAVKQLHQLTAPLLGLDDFIASTWRCQELLDNPSLSYLLSSHVVGLCAALDGGPTYGMPVDTLSADDDDDAQGAAKAAGPQAVAPLFGSTGLRLRRQAPEGAGTKLAQWVLSAWSDTLYLERSTELQHCNGMERALSPLDRVPRPSVTMSLRPLYRWMQQLSDRVTRDREPGGLLAAAEAAARLGTGAQPVAYRFDLDIAHAAGVRAQERYKLTVAPPLHAEATFELCIRLASAATKAIKLGSSPRLAASAAGPSCSSSSARSGRDRDRERGQGAAGLLVAAAEAPELAVRAIKCARQALGAEVMATKEALPPAVDARLRRWWAAVGELAEAAVVGGVPAGGVRWERLGDELAVPSPWSLKGLPTHPTPCVAAALAAGYASWIPGVIGAAHSALDGAWINYMVPLTAAGDCAWDQFFAFSPPGRFSSIIRKSAVKVSKVSLSEEGAISRSGRTDSAVSDLSARLDAAHKFYCRALDEFPALAAAAAEERAKAGGSGAAGAAAAAEANGGGGEGGDADRVWRIGAVLADVGRLLVPEVAAALLTRLVPATGDAFWMYRDGILRVATALLRWAALLAAAAHLETAAGAQRAAATGSAAGAQEGIVGAAGPGAAARGSATAAAAAGAAEGPYRRLLAG</sequence>
<accession>A0AAD3DK89</accession>
<feature type="region of interest" description="Disordered" evidence="1">
    <location>
        <begin position="491"/>
        <end position="514"/>
    </location>
</feature>
<reference evidence="2 3" key="1">
    <citation type="journal article" date="2021" name="Sci. Rep.">
        <title>Genome sequencing of the multicellular alga Astrephomene provides insights into convergent evolution of germ-soma differentiation.</title>
        <authorList>
            <person name="Yamashita S."/>
            <person name="Yamamoto K."/>
            <person name="Matsuzaki R."/>
            <person name="Suzuki S."/>
            <person name="Yamaguchi H."/>
            <person name="Hirooka S."/>
            <person name="Minakuchi Y."/>
            <person name="Miyagishima S."/>
            <person name="Kawachi M."/>
            <person name="Toyoda A."/>
            <person name="Nozaki H."/>
        </authorList>
    </citation>
    <scope>NUCLEOTIDE SEQUENCE [LARGE SCALE GENOMIC DNA]</scope>
    <source>
        <strain evidence="2 3">NIES-4017</strain>
    </source>
</reference>
<feature type="non-terminal residue" evidence="2">
    <location>
        <position position="879"/>
    </location>
</feature>
<evidence type="ECO:0000313" key="2">
    <source>
        <dbReference type="EMBL" id="GFR42287.1"/>
    </source>
</evidence>
<dbReference type="Proteomes" id="UP001054857">
    <property type="component" value="Unassembled WGS sequence"/>
</dbReference>
<proteinExistence type="predicted"/>
<dbReference type="EMBL" id="BMAR01000003">
    <property type="protein sequence ID" value="GFR42287.1"/>
    <property type="molecule type" value="Genomic_DNA"/>
</dbReference>
<evidence type="ECO:0000313" key="3">
    <source>
        <dbReference type="Proteomes" id="UP001054857"/>
    </source>
</evidence>
<keyword evidence="3" id="KW-1185">Reference proteome</keyword>
<protein>
    <submittedName>
        <fullName evidence="2">Uncharacterized protein</fullName>
    </submittedName>
</protein>
<comment type="caution">
    <text evidence="2">The sequence shown here is derived from an EMBL/GenBank/DDBJ whole genome shotgun (WGS) entry which is preliminary data.</text>
</comment>
<gene>
    <name evidence="2" type="ORF">Agub_g3185</name>
</gene>
<evidence type="ECO:0000256" key="1">
    <source>
        <dbReference type="SAM" id="MobiDB-lite"/>
    </source>
</evidence>
<dbReference type="AlphaFoldDB" id="A0AAD3DK89"/>
<feature type="compositionally biased region" description="Low complexity" evidence="1">
    <location>
        <begin position="492"/>
        <end position="506"/>
    </location>
</feature>